<keyword evidence="4 10" id="KW-0812">Transmembrane</keyword>
<dbReference type="Gene3D" id="2.40.170.20">
    <property type="entry name" value="TonB-dependent receptor, beta-barrel domain"/>
    <property type="match status" value="1"/>
</dbReference>
<gene>
    <name evidence="15" type="ORF">SAMN04487901_103143</name>
</gene>
<dbReference type="Pfam" id="PF07715">
    <property type="entry name" value="Plug"/>
    <property type="match status" value="1"/>
</dbReference>
<accession>A0A1G7TW58</accession>
<feature type="domain" description="TonB-dependent receptor plug" evidence="14">
    <location>
        <begin position="46"/>
        <end position="149"/>
    </location>
</feature>
<feature type="signal peptide" evidence="12">
    <location>
        <begin position="1"/>
        <end position="22"/>
    </location>
</feature>
<feature type="domain" description="TonB-dependent receptor-like beta-barrel" evidence="13">
    <location>
        <begin position="275"/>
        <end position="671"/>
    </location>
</feature>
<evidence type="ECO:0000256" key="2">
    <source>
        <dbReference type="ARBA" id="ARBA00022448"/>
    </source>
</evidence>
<dbReference type="GO" id="GO:0015344">
    <property type="term" value="F:siderophore uptake transmembrane transporter activity"/>
    <property type="evidence" value="ECO:0007669"/>
    <property type="project" value="TreeGrafter"/>
</dbReference>
<keyword evidence="5 12" id="KW-0732">Signal</keyword>
<organism evidence="15 16">
    <name type="scientific">Prevotella communis</name>
    <dbReference type="NCBI Taxonomy" id="2913614"/>
    <lineage>
        <taxon>Bacteria</taxon>
        <taxon>Pseudomonadati</taxon>
        <taxon>Bacteroidota</taxon>
        <taxon>Bacteroidia</taxon>
        <taxon>Bacteroidales</taxon>
        <taxon>Prevotellaceae</taxon>
        <taxon>Prevotella</taxon>
    </lineage>
</organism>
<name>A0A1G7TW58_9BACT</name>
<keyword evidence="9 10" id="KW-0998">Cell outer membrane</keyword>
<dbReference type="InterPro" id="IPR000531">
    <property type="entry name" value="Beta-barrel_TonB"/>
</dbReference>
<keyword evidence="16" id="KW-1185">Reference proteome</keyword>
<keyword evidence="6 11" id="KW-0798">TonB box</keyword>
<evidence type="ECO:0000256" key="7">
    <source>
        <dbReference type="ARBA" id="ARBA00023136"/>
    </source>
</evidence>
<evidence type="ECO:0000313" key="15">
    <source>
        <dbReference type="EMBL" id="SDG38949.1"/>
    </source>
</evidence>
<comment type="subcellular location">
    <subcellularLocation>
        <location evidence="1 10">Cell outer membrane</location>
        <topology evidence="1 10">Multi-pass membrane protein</topology>
    </subcellularLocation>
</comment>
<evidence type="ECO:0000256" key="4">
    <source>
        <dbReference type="ARBA" id="ARBA00022692"/>
    </source>
</evidence>
<evidence type="ECO:0000256" key="9">
    <source>
        <dbReference type="ARBA" id="ARBA00023237"/>
    </source>
</evidence>
<dbReference type="InterPro" id="IPR012910">
    <property type="entry name" value="Plug_dom"/>
</dbReference>
<keyword evidence="2 10" id="KW-0813">Transport</keyword>
<evidence type="ECO:0000256" key="10">
    <source>
        <dbReference type="PROSITE-ProRule" id="PRU01360"/>
    </source>
</evidence>
<evidence type="ECO:0000256" key="5">
    <source>
        <dbReference type="ARBA" id="ARBA00022729"/>
    </source>
</evidence>
<evidence type="ECO:0000256" key="3">
    <source>
        <dbReference type="ARBA" id="ARBA00022452"/>
    </source>
</evidence>
<evidence type="ECO:0000259" key="13">
    <source>
        <dbReference type="Pfam" id="PF00593"/>
    </source>
</evidence>
<dbReference type="PANTHER" id="PTHR30069:SF29">
    <property type="entry name" value="HEMOGLOBIN AND HEMOGLOBIN-HAPTOGLOBIN-BINDING PROTEIN 1-RELATED"/>
    <property type="match status" value="1"/>
</dbReference>
<keyword evidence="7 10" id="KW-0472">Membrane</keyword>
<dbReference type="GO" id="GO:0009279">
    <property type="term" value="C:cell outer membrane"/>
    <property type="evidence" value="ECO:0007669"/>
    <property type="project" value="UniProtKB-SubCell"/>
</dbReference>
<dbReference type="Gene3D" id="2.170.130.10">
    <property type="entry name" value="TonB-dependent receptor, plug domain"/>
    <property type="match status" value="1"/>
</dbReference>
<evidence type="ECO:0000256" key="6">
    <source>
        <dbReference type="ARBA" id="ARBA00023077"/>
    </source>
</evidence>
<dbReference type="STRING" id="645274.SAMN04487901_103143"/>
<evidence type="ECO:0000256" key="12">
    <source>
        <dbReference type="SAM" id="SignalP"/>
    </source>
</evidence>
<proteinExistence type="inferred from homology"/>
<dbReference type="InterPro" id="IPR037066">
    <property type="entry name" value="Plug_dom_sf"/>
</dbReference>
<dbReference type="InterPro" id="IPR039426">
    <property type="entry name" value="TonB-dep_rcpt-like"/>
</dbReference>
<reference evidence="16" key="1">
    <citation type="submission" date="2016-10" db="EMBL/GenBank/DDBJ databases">
        <authorList>
            <person name="Varghese N."/>
            <person name="Submissions S."/>
        </authorList>
    </citation>
    <scope>NUCLEOTIDE SEQUENCE [LARGE SCALE GENOMIC DNA]</scope>
    <source>
        <strain evidence="16">BP1-148</strain>
    </source>
</reference>
<evidence type="ECO:0000256" key="1">
    <source>
        <dbReference type="ARBA" id="ARBA00004571"/>
    </source>
</evidence>
<keyword evidence="8 15" id="KW-0675">Receptor</keyword>
<feature type="chain" id="PRO_5011512137" evidence="12">
    <location>
        <begin position="23"/>
        <end position="725"/>
    </location>
</feature>
<evidence type="ECO:0000259" key="14">
    <source>
        <dbReference type="Pfam" id="PF07715"/>
    </source>
</evidence>
<comment type="similarity">
    <text evidence="10 11">Belongs to the TonB-dependent receptor family.</text>
</comment>
<sequence length="725" mass="81642">MLMRQLMITGFILLGMVSFAEAQEPIKGDSLQEVVVTGTGTHHLLRTAPVQTEVITRRDLEQYGGRSIEEILNGLSASFSFNEDDMGSQMQMNGLGNSYILVLVDGKRLHGDNGGENDLGQINPARIERIEIVKGAASALYGSDAIAGVINIITRKQESNLQLENETRGGSYGDFRQHNTLGLTFGPVRSMTNFHFRHSDGWKNFSMEAPERYGGRIITNTMNKTVSKNQLWQLSERLSVEPAKGMEVYAEGMLYHKHIYHPRGGDSEVAHYYDLSYDDAAAAAGWSWRMNNGDMLTADVTWNRHAYYYDYTSLNGVIDETDPSPYAAIYFDGDRILQSDQRRMMTLLKGVFSLPYSQRLSVGYDYRYDWLKAPNRVAGGTATDWTQALYAQDEWSPLDNLNVTAGLRLDHNQQFGLHLTPKVSAMWSLGDMTLRASWAQGFKSPTPKELHYRYMSNMAGLCLGNTSLKPQTSNYFSLSAEYRIQQVNISLTGYYNKVDHMISLVKIPLSQAPGEYIVQYQPQLVQQYKNLEDAYTTGLDVNVKWNATKELSFGGGYSYLQARGSVYDEDTEQFRRLTINGTAHHKGNVYAIWTKTHPQPLPEKEGSKMLRPVSKGIGLYGRASTKRYYEKHGDGKGYMIWRLALRYNGILTTPLLLREGLGVGLEAGIDNIFNYVDDTPHGRHVGTTSAGTTVYASLIIRFNHGKKIKYSQHYSTLKSNHNEED</sequence>
<dbReference type="PROSITE" id="PS52016">
    <property type="entry name" value="TONB_DEPENDENT_REC_3"/>
    <property type="match status" value="1"/>
</dbReference>
<dbReference type="GO" id="GO:0044718">
    <property type="term" value="P:siderophore transmembrane transport"/>
    <property type="evidence" value="ECO:0007669"/>
    <property type="project" value="TreeGrafter"/>
</dbReference>
<evidence type="ECO:0000313" key="16">
    <source>
        <dbReference type="Proteomes" id="UP000198779"/>
    </source>
</evidence>
<dbReference type="InterPro" id="IPR036942">
    <property type="entry name" value="Beta-barrel_TonB_sf"/>
</dbReference>
<dbReference type="Proteomes" id="UP000198779">
    <property type="component" value="Unassembled WGS sequence"/>
</dbReference>
<dbReference type="Pfam" id="PF00593">
    <property type="entry name" value="TonB_dep_Rec_b-barrel"/>
    <property type="match status" value="1"/>
</dbReference>
<dbReference type="AlphaFoldDB" id="A0A1G7TW58"/>
<evidence type="ECO:0000256" key="11">
    <source>
        <dbReference type="RuleBase" id="RU003357"/>
    </source>
</evidence>
<dbReference type="CDD" id="cd01347">
    <property type="entry name" value="ligand_gated_channel"/>
    <property type="match status" value="1"/>
</dbReference>
<evidence type="ECO:0000256" key="8">
    <source>
        <dbReference type="ARBA" id="ARBA00023170"/>
    </source>
</evidence>
<dbReference type="SUPFAM" id="SSF56935">
    <property type="entry name" value="Porins"/>
    <property type="match status" value="1"/>
</dbReference>
<dbReference type="PANTHER" id="PTHR30069">
    <property type="entry name" value="TONB-DEPENDENT OUTER MEMBRANE RECEPTOR"/>
    <property type="match status" value="1"/>
</dbReference>
<protein>
    <submittedName>
        <fullName evidence="15">Outer membrane receptor for ferrienterochelin and colicins</fullName>
    </submittedName>
</protein>
<dbReference type="EMBL" id="FNCQ01000003">
    <property type="protein sequence ID" value="SDG38949.1"/>
    <property type="molecule type" value="Genomic_DNA"/>
</dbReference>
<keyword evidence="3 10" id="KW-1134">Transmembrane beta strand</keyword>